<accession>A0A4C1T5Z4</accession>
<reference evidence="1 2" key="1">
    <citation type="journal article" date="2019" name="Commun. Biol.">
        <title>The bagworm genome reveals a unique fibroin gene that provides high tensile strength.</title>
        <authorList>
            <person name="Kono N."/>
            <person name="Nakamura H."/>
            <person name="Ohtoshi R."/>
            <person name="Tomita M."/>
            <person name="Numata K."/>
            <person name="Arakawa K."/>
        </authorList>
    </citation>
    <scope>NUCLEOTIDE SEQUENCE [LARGE SCALE GENOMIC DNA]</scope>
</reference>
<gene>
    <name evidence="1" type="ORF">EVAR_76600_1</name>
</gene>
<keyword evidence="2" id="KW-1185">Reference proteome</keyword>
<dbReference type="Proteomes" id="UP000299102">
    <property type="component" value="Unassembled WGS sequence"/>
</dbReference>
<evidence type="ECO:0000313" key="1">
    <source>
        <dbReference type="EMBL" id="GBP09616.1"/>
    </source>
</evidence>
<name>A0A4C1T5Z4_EUMVA</name>
<evidence type="ECO:0000313" key="2">
    <source>
        <dbReference type="Proteomes" id="UP000299102"/>
    </source>
</evidence>
<dbReference type="EMBL" id="BGZK01000036">
    <property type="protein sequence ID" value="GBP09616.1"/>
    <property type="molecule type" value="Genomic_DNA"/>
</dbReference>
<proteinExistence type="predicted"/>
<sequence>MQATREFVIIVADAYLQPIITPQMNHQRVVDLFSLNRTSNGRLTGFWEGDNVRICSGFLHIGIVINNGIGIIDEEELSTGTGIEMDNGTRGETETGSKIMIKNVIGIVIRKLKECLAKRAESGGAGPRDTLTHEYESLQLRTTSIKYRDSFTGKLDPYDIVTVSWMSTA</sequence>
<dbReference type="AlphaFoldDB" id="A0A4C1T5Z4"/>
<comment type="caution">
    <text evidence="1">The sequence shown here is derived from an EMBL/GenBank/DDBJ whole genome shotgun (WGS) entry which is preliminary data.</text>
</comment>
<protein>
    <submittedName>
        <fullName evidence="1">Uncharacterized protein</fullName>
    </submittedName>
</protein>
<organism evidence="1 2">
    <name type="scientific">Eumeta variegata</name>
    <name type="common">Bagworm moth</name>
    <name type="synonym">Eumeta japonica</name>
    <dbReference type="NCBI Taxonomy" id="151549"/>
    <lineage>
        <taxon>Eukaryota</taxon>
        <taxon>Metazoa</taxon>
        <taxon>Ecdysozoa</taxon>
        <taxon>Arthropoda</taxon>
        <taxon>Hexapoda</taxon>
        <taxon>Insecta</taxon>
        <taxon>Pterygota</taxon>
        <taxon>Neoptera</taxon>
        <taxon>Endopterygota</taxon>
        <taxon>Lepidoptera</taxon>
        <taxon>Glossata</taxon>
        <taxon>Ditrysia</taxon>
        <taxon>Tineoidea</taxon>
        <taxon>Psychidae</taxon>
        <taxon>Oiketicinae</taxon>
        <taxon>Eumeta</taxon>
    </lineage>
</organism>